<evidence type="ECO:0000256" key="4">
    <source>
        <dbReference type="ARBA" id="ARBA00023288"/>
    </source>
</evidence>
<dbReference type="SMART" id="SM00175">
    <property type="entry name" value="RAB"/>
    <property type="match status" value="1"/>
</dbReference>
<name>A0A6B2LLK4_9EUKA</name>
<dbReference type="GO" id="GO:0003924">
    <property type="term" value="F:GTPase activity"/>
    <property type="evidence" value="ECO:0007669"/>
    <property type="project" value="InterPro"/>
</dbReference>
<dbReference type="PANTHER" id="PTHR47977">
    <property type="entry name" value="RAS-RELATED PROTEIN RAB"/>
    <property type="match status" value="1"/>
</dbReference>
<evidence type="ECO:0000256" key="2">
    <source>
        <dbReference type="ARBA" id="ARBA00022741"/>
    </source>
</evidence>
<dbReference type="SMART" id="SM00173">
    <property type="entry name" value="RAS"/>
    <property type="match status" value="1"/>
</dbReference>
<dbReference type="PROSITE" id="PS51421">
    <property type="entry name" value="RAS"/>
    <property type="match status" value="1"/>
</dbReference>
<evidence type="ECO:0000313" key="5">
    <source>
        <dbReference type="EMBL" id="NDV37815.1"/>
    </source>
</evidence>
<dbReference type="InterPro" id="IPR050227">
    <property type="entry name" value="Rab"/>
</dbReference>
<keyword evidence="3" id="KW-0342">GTP-binding</keyword>
<dbReference type="PROSITE" id="PS51419">
    <property type="entry name" value="RAB"/>
    <property type="match status" value="1"/>
</dbReference>
<dbReference type="FunFam" id="3.40.50.300:FF:001447">
    <property type="entry name" value="Ras-related protein Rab-1B"/>
    <property type="match status" value="1"/>
</dbReference>
<dbReference type="GO" id="GO:0005525">
    <property type="term" value="F:GTP binding"/>
    <property type="evidence" value="ECO:0007669"/>
    <property type="project" value="UniProtKB-KW"/>
</dbReference>
<dbReference type="AlphaFoldDB" id="A0A6B2LLK4"/>
<accession>A0A6B2LLK4</accession>
<comment type="similarity">
    <text evidence="1">Belongs to the small GTPase superfamily. Rab family.</text>
</comment>
<keyword evidence="4" id="KW-0449">Lipoprotein</keyword>
<dbReference type="PRINTS" id="PR00449">
    <property type="entry name" value="RASTRNSFRMNG"/>
</dbReference>
<dbReference type="CDD" id="cd00154">
    <property type="entry name" value="Rab"/>
    <property type="match status" value="1"/>
</dbReference>
<dbReference type="NCBIfam" id="TIGR00231">
    <property type="entry name" value="small_GTP"/>
    <property type="match status" value="1"/>
</dbReference>
<dbReference type="Pfam" id="PF00071">
    <property type="entry name" value="Ras"/>
    <property type="match status" value="1"/>
</dbReference>
<keyword evidence="2" id="KW-0547">Nucleotide-binding</keyword>
<dbReference type="SMART" id="SM00174">
    <property type="entry name" value="RHO"/>
    <property type="match status" value="1"/>
</dbReference>
<dbReference type="InterPro" id="IPR001806">
    <property type="entry name" value="Small_GTPase"/>
</dbReference>
<sequence length="170" mass="19264">MKYTLAVVGDSGCGKSTWIWRYISGKFDQDINVNGIDTRNKDIILDNVKVNVNIRDTGGQERYRTMTTTHYRNVQGVILIFDITNPKSFNSIGAGWYNEAQTYASKYTLKVLIGNKSDLSSARQVPYETGKTFAEEMRMEYFETSSVTGENISEVVQYMIRELKGRGPAD</sequence>
<evidence type="ECO:0000256" key="1">
    <source>
        <dbReference type="ARBA" id="ARBA00006270"/>
    </source>
</evidence>
<proteinExistence type="inferred from homology"/>
<dbReference type="Gene3D" id="3.40.50.300">
    <property type="entry name" value="P-loop containing nucleotide triphosphate hydrolases"/>
    <property type="match status" value="1"/>
</dbReference>
<dbReference type="InterPro" id="IPR005225">
    <property type="entry name" value="Small_GTP-bd"/>
</dbReference>
<evidence type="ECO:0000256" key="3">
    <source>
        <dbReference type="ARBA" id="ARBA00023134"/>
    </source>
</evidence>
<organism evidence="5">
    <name type="scientific">Arcella intermedia</name>
    <dbReference type="NCBI Taxonomy" id="1963864"/>
    <lineage>
        <taxon>Eukaryota</taxon>
        <taxon>Amoebozoa</taxon>
        <taxon>Tubulinea</taxon>
        <taxon>Elardia</taxon>
        <taxon>Arcellinida</taxon>
        <taxon>Sphaerothecina</taxon>
        <taxon>Arcellidae</taxon>
        <taxon>Arcella</taxon>
    </lineage>
</organism>
<protein>
    <submittedName>
        <fullName evidence="5">Uncharacterized protein</fullName>
    </submittedName>
</protein>
<reference evidence="5" key="1">
    <citation type="journal article" date="2020" name="J. Eukaryot. Microbiol.">
        <title>De novo Sequencing, Assembly and Annotation of the Transcriptome for the Free-Living Testate Amoeba Arcella intermedia.</title>
        <authorList>
            <person name="Ribeiro G.M."/>
            <person name="Porfirio-Sousa A.L."/>
            <person name="Maurer-Alcala X.X."/>
            <person name="Katz L.A."/>
            <person name="Lahr D.J.G."/>
        </authorList>
    </citation>
    <scope>NUCLEOTIDE SEQUENCE</scope>
</reference>
<dbReference type="InterPro" id="IPR027417">
    <property type="entry name" value="P-loop_NTPase"/>
</dbReference>
<dbReference type="EMBL" id="GIBP01008846">
    <property type="protein sequence ID" value="NDV37815.1"/>
    <property type="molecule type" value="Transcribed_RNA"/>
</dbReference>
<dbReference type="SUPFAM" id="SSF52540">
    <property type="entry name" value="P-loop containing nucleoside triphosphate hydrolases"/>
    <property type="match status" value="1"/>
</dbReference>